<dbReference type="GO" id="GO:0005615">
    <property type="term" value="C:extracellular space"/>
    <property type="evidence" value="ECO:0007669"/>
    <property type="project" value="TreeGrafter"/>
</dbReference>
<evidence type="ECO:0000256" key="4">
    <source>
        <dbReference type="SAM" id="MobiDB-lite"/>
    </source>
</evidence>
<dbReference type="Gene3D" id="3.30.420.10">
    <property type="entry name" value="Ribonuclease H-like superfamily/Ribonuclease H"/>
    <property type="match status" value="1"/>
</dbReference>
<gene>
    <name evidence="7" type="primary">AVEN_181708_1</name>
    <name evidence="7" type="ORF">CDAR_578611</name>
</gene>
<feature type="compositionally biased region" description="Polar residues" evidence="4">
    <location>
        <begin position="544"/>
        <end position="564"/>
    </location>
</feature>
<dbReference type="Proteomes" id="UP001054837">
    <property type="component" value="Unassembled WGS sequence"/>
</dbReference>
<comment type="caution">
    <text evidence="7">The sequence shown here is derived from an EMBL/GenBank/DDBJ whole genome shotgun (WGS) entry which is preliminary data.</text>
</comment>
<sequence length="597" mass="68465">MIQLIQYWLRLDLLLYAHFERTPILIHIVRQVAPSRILHPTSSKAMKLLSDLQMFLCPSRVGMGHFDSIRFSNRKERRFSLILLFLRNVVTGDEIWCLEYDLETKRQSTKWTYLERNLLMKVRTSKSETTMMITSFYSRGIIHREFHREDSSTTGVFYKGVMDWLWKRIQQVRPNLLDSGFVQETFCWNQDFRLDCNWNSVLAFHEAYFTNDEAQVNRSACSDMRDGREPCVEDIRASINKRCSGMSHCHYNFTEDHPERECRCKGVIYLRYSCIPESNINKFCNIKITGTSGYISSPGYPRFYPKVSNCTWSIESSVGQEMKLVVLDMDLRPGIQTRGKELCPDSLVILENNHRVLYTCGQADDKTRIPIQSTGGHLQVAFKSNEFLPSRGFLLYYKFNGCQKLPPPRLGYLVYSNNRSALYMCCKGHVFNDTLSNSLLLQCVDGTYWNGTVSQCLTVKEALSYRSNNTDDSDTLHEGDVVEVYLKKYKYIEEILIPAACVVGLVFGNVAIILLIQKIRKQRKSSSSHHNGRSSSVPPSGSSNTQVPQTLHVPTTVSTDTAIPSITRKEAPPIPPKPIIHPLPIVRQAPRVLMTDL</sequence>
<feature type="domain" description="CUB" evidence="6">
    <location>
        <begin position="284"/>
        <end position="400"/>
    </location>
</feature>
<dbReference type="InterPro" id="IPR000859">
    <property type="entry name" value="CUB_dom"/>
</dbReference>
<keyword evidence="8" id="KW-1185">Reference proteome</keyword>
<dbReference type="PANTHER" id="PTHR24255">
    <property type="entry name" value="COMPLEMENT COMPONENT 1, S SUBCOMPONENT-RELATED"/>
    <property type="match status" value="1"/>
</dbReference>
<dbReference type="InterPro" id="IPR035914">
    <property type="entry name" value="Sperma_CUB_dom_sf"/>
</dbReference>
<dbReference type="InterPro" id="IPR036397">
    <property type="entry name" value="RNaseH_sf"/>
</dbReference>
<comment type="caution">
    <text evidence="2">Lacks conserved residue(s) required for the propagation of feature annotation.</text>
</comment>
<evidence type="ECO:0000313" key="8">
    <source>
        <dbReference type="Proteomes" id="UP001054837"/>
    </source>
</evidence>
<feature type="transmembrane region" description="Helical" evidence="5">
    <location>
        <begin position="495"/>
        <end position="516"/>
    </location>
</feature>
<feature type="compositionally biased region" description="Low complexity" evidence="4">
    <location>
        <begin position="533"/>
        <end position="543"/>
    </location>
</feature>
<keyword evidence="5" id="KW-0812">Transmembrane</keyword>
<dbReference type="PROSITE" id="PS50889">
    <property type="entry name" value="S4"/>
    <property type="match status" value="1"/>
</dbReference>
<keyword evidence="5" id="KW-0472">Membrane</keyword>
<organism evidence="7 8">
    <name type="scientific">Caerostris darwini</name>
    <dbReference type="NCBI Taxonomy" id="1538125"/>
    <lineage>
        <taxon>Eukaryota</taxon>
        <taxon>Metazoa</taxon>
        <taxon>Ecdysozoa</taxon>
        <taxon>Arthropoda</taxon>
        <taxon>Chelicerata</taxon>
        <taxon>Arachnida</taxon>
        <taxon>Araneae</taxon>
        <taxon>Araneomorphae</taxon>
        <taxon>Entelegynae</taxon>
        <taxon>Araneoidea</taxon>
        <taxon>Araneidae</taxon>
        <taxon>Caerostris</taxon>
    </lineage>
</organism>
<dbReference type="PANTHER" id="PTHR24255:SF31">
    <property type="entry name" value="CUBILIN-LIKE PROTEIN"/>
    <property type="match status" value="1"/>
</dbReference>
<evidence type="ECO:0000259" key="6">
    <source>
        <dbReference type="PROSITE" id="PS01180"/>
    </source>
</evidence>
<reference evidence="7 8" key="1">
    <citation type="submission" date="2021-06" db="EMBL/GenBank/DDBJ databases">
        <title>Caerostris darwini draft genome.</title>
        <authorList>
            <person name="Kono N."/>
            <person name="Arakawa K."/>
        </authorList>
    </citation>
    <scope>NUCLEOTIDE SEQUENCE [LARGE SCALE GENOMIC DNA]</scope>
</reference>
<dbReference type="Gene3D" id="2.60.120.290">
    <property type="entry name" value="Spermadhesin, CUB domain"/>
    <property type="match status" value="1"/>
</dbReference>
<evidence type="ECO:0000256" key="3">
    <source>
        <dbReference type="PROSITE-ProRule" id="PRU00182"/>
    </source>
</evidence>
<keyword evidence="5" id="KW-1133">Transmembrane helix</keyword>
<evidence type="ECO:0000313" key="7">
    <source>
        <dbReference type="EMBL" id="GIY55271.1"/>
    </source>
</evidence>
<feature type="disulfide bond" evidence="2">
    <location>
        <begin position="343"/>
        <end position="360"/>
    </location>
</feature>
<evidence type="ECO:0000256" key="5">
    <source>
        <dbReference type="SAM" id="Phobius"/>
    </source>
</evidence>
<dbReference type="EMBL" id="BPLQ01011075">
    <property type="protein sequence ID" value="GIY55271.1"/>
    <property type="molecule type" value="Genomic_DNA"/>
</dbReference>
<dbReference type="SUPFAM" id="SSF49854">
    <property type="entry name" value="Spermadhesin, CUB domain"/>
    <property type="match status" value="1"/>
</dbReference>
<proteinExistence type="predicted"/>
<evidence type="ECO:0000256" key="2">
    <source>
        <dbReference type="PROSITE-ProRule" id="PRU00059"/>
    </source>
</evidence>
<dbReference type="AlphaFoldDB" id="A0AAV4UBT8"/>
<keyword evidence="1 2" id="KW-1015">Disulfide bond</keyword>
<keyword evidence="3" id="KW-0694">RNA-binding</keyword>
<dbReference type="Pfam" id="PF00431">
    <property type="entry name" value="CUB"/>
    <property type="match status" value="1"/>
</dbReference>
<name>A0AAV4UBT8_9ARAC</name>
<dbReference type="SMART" id="SM00042">
    <property type="entry name" value="CUB"/>
    <property type="match status" value="1"/>
</dbReference>
<feature type="region of interest" description="Disordered" evidence="4">
    <location>
        <begin position="524"/>
        <end position="575"/>
    </location>
</feature>
<accession>A0AAV4UBT8</accession>
<protein>
    <submittedName>
        <fullName evidence="7">CUB domain-containing protein</fullName>
    </submittedName>
</protein>
<dbReference type="GO" id="GO:0004252">
    <property type="term" value="F:serine-type endopeptidase activity"/>
    <property type="evidence" value="ECO:0007669"/>
    <property type="project" value="TreeGrafter"/>
</dbReference>
<dbReference type="GO" id="GO:0003723">
    <property type="term" value="F:RNA binding"/>
    <property type="evidence" value="ECO:0007669"/>
    <property type="project" value="UniProtKB-KW"/>
</dbReference>
<dbReference type="CDD" id="cd00041">
    <property type="entry name" value="CUB"/>
    <property type="match status" value="1"/>
</dbReference>
<dbReference type="PROSITE" id="PS01180">
    <property type="entry name" value="CUB"/>
    <property type="match status" value="1"/>
</dbReference>
<dbReference type="CDD" id="cd22823">
    <property type="entry name" value="Gal_Rha_Lectin"/>
    <property type="match status" value="1"/>
</dbReference>
<evidence type="ECO:0000256" key="1">
    <source>
        <dbReference type="ARBA" id="ARBA00023157"/>
    </source>
</evidence>